<sequence length="271" mass="28865">MTSEVMPPRLAGVDEPVGVLLRAWRRRKSLSQQGLAEAAAVSARHVSRVETGLAHPTPEMILRLAEHLDVPQPERDRLLLAGGYAPRTPVAPEAADPVVLAGVRDLLDAHLPHPALLLDDRWDLIDANAAAAELLVGCAPHLLEPPVNVLRLTTHPDGLARRVRNLPQWAGHLREQLRHRAERTGDAAQVALLAEITGHLAGLGVPPAPAAGPGPVLVLELESDGGVLRFVSTSTRLTGPADRAVAGLHLETLLPADERTRARFARVGLGG</sequence>
<evidence type="ECO:0000259" key="1">
    <source>
        <dbReference type="PROSITE" id="PS50943"/>
    </source>
</evidence>
<protein>
    <submittedName>
        <fullName evidence="2">Transcriptional regulator, XRE family</fullName>
    </submittedName>
</protein>
<dbReference type="KEGG" id="ami:Amir_4631"/>
<accession>C6WMV0</accession>
<dbReference type="SMART" id="SM00530">
    <property type="entry name" value="HTH_XRE"/>
    <property type="match status" value="1"/>
</dbReference>
<dbReference type="RefSeq" id="WP_015803350.1">
    <property type="nucleotide sequence ID" value="NC_013093.1"/>
</dbReference>
<dbReference type="InterPro" id="IPR010982">
    <property type="entry name" value="Lambda_DNA-bd_dom_sf"/>
</dbReference>
<dbReference type="Gene3D" id="3.30.450.180">
    <property type="match status" value="1"/>
</dbReference>
<dbReference type="CDD" id="cd00093">
    <property type="entry name" value="HTH_XRE"/>
    <property type="match status" value="1"/>
</dbReference>
<dbReference type="Gene3D" id="1.10.260.40">
    <property type="entry name" value="lambda repressor-like DNA-binding domains"/>
    <property type="match status" value="1"/>
</dbReference>
<dbReference type="InterPro" id="IPR041413">
    <property type="entry name" value="MLTR_LBD"/>
</dbReference>
<reference evidence="2 3" key="1">
    <citation type="journal article" date="2009" name="Stand. Genomic Sci.">
        <title>Complete genome sequence of Actinosynnema mirum type strain (101).</title>
        <authorList>
            <person name="Land M."/>
            <person name="Lapidus A."/>
            <person name="Mayilraj S."/>
            <person name="Chen F."/>
            <person name="Copeland A."/>
            <person name="Del Rio T.G."/>
            <person name="Nolan M."/>
            <person name="Lucas S."/>
            <person name="Tice H."/>
            <person name="Cheng J.F."/>
            <person name="Chertkov O."/>
            <person name="Bruce D."/>
            <person name="Goodwin L."/>
            <person name="Pitluck S."/>
            <person name="Rohde M."/>
            <person name="Goker M."/>
            <person name="Pati A."/>
            <person name="Ivanova N."/>
            <person name="Mavromatis K."/>
            <person name="Chen A."/>
            <person name="Palaniappan K."/>
            <person name="Hauser L."/>
            <person name="Chang Y.J."/>
            <person name="Jeffries C.C."/>
            <person name="Brettin T."/>
            <person name="Detter J.C."/>
            <person name="Han C."/>
            <person name="Chain P."/>
            <person name="Tindall B.J."/>
            <person name="Bristow J."/>
            <person name="Eisen J.A."/>
            <person name="Markowitz V."/>
            <person name="Hugenholtz P."/>
            <person name="Kyrpides N.C."/>
            <person name="Klenk H.P."/>
        </authorList>
    </citation>
    <scope>NUCLEOTIDE SEQUENCE [LARGE SCALE GENOMIC DNA]</scope>
    <source>
        <strain evidence="3">ATCC 29888 / DSM 43827 / JCM 3225 / NBRC 14064 / NCIMB 13271 / NRRL B-12336 / IMRU 3971 / 101</strain>
    </source>
</reference>
<name>C6WMV0_ACTMD</name>
<dbReference type="PROSITE" id="PS50943">
    <property type="entry name" value="HTH_CROC1"/>
    <property type="match status" value="1"/>
</dbReference>
<dbReference type="EMBL" id="CP001630">
    <property type="protein sequence ID" value="ACU38463.1"/>
    <property type="molecule type" value="Genomic_DNA"/>
</dbReference>
<dbReference type="GO" id="GO:0003677">
    <property type="term" value="F:DNA binding"/>
    <property type="evidence" value="ECO:0007669"/>
    <property type="project" value="InterPro"/>
</dbReference>
<dbReference type="InterPro" id="IPR001387">
    <property type="entry name" value="Cro/C1-type_HTH"/>
</dbReference>
<keyword evidence="3" id="KW-1185">Reference proteome</keyword>
<dbReference type="Pfam" id="PF13560">
    <property type="entry name" value="HTH_31"/>
    <property type="match status" value="1"/>
</dbReference>
<dbReference type="SUPFAM" id="SSF47413">
    <property type="entry name" value="lambda repressor-like DNA-binding domains"/>
    <property type="match status" value="1"/>
</dbReference>
<dbReference type="AlphaFoldDB" id="C6WMV0"/>
<organism evidence="2 3">
    <name type="scientific">Actinosynnema mirum (strain ATCC 29888 / DSM 43827 / JCM 3225 / NBRC 14064 / NCIMB 13271 / NRRL B-12336 / IMRU 3971 / 101)</name>
    <dbReference type="NCBI Taxonomy" id="446462"/>
    <lineage>
        <taxon>Bacteria</taxon>
        <taxon>Bacillati</taxon>
        <taxon>Actinomycetota</taxon>
        <taxon>Actinomycetes</taxon>
        <taxon>Pseudonocardiales</taxon>
        <taxon>Pseudonocardiaceae</taxon>
        <taxon>Actinosynnema</taxon>
    </lineage>
</organism>
<dbReference type="Proteomes" id="UP000002213">
    <property type="component" value="Chromosome"/>
</dbReference>
<evidence type="ECO:0000313" key="3">
    <source>
        <dbReference type="Proteomes" id="UP000002213"/>
    </source>
</evidence>
<feature type="domain" description="HTH cro/C1-type" evidence="1">
    <location>
        <begin position="21"/>
        <end position="75"/>
    </location>
</feature>
<dbReference type="PANTHER" id="PTHR35010">
    <property type="entry name" value="BLL4672 PROTEIN-RELATED"/>
    <property type="match status" value="1"/>
</dbReference>
<gene>
    <name evidence="2" type="ordered locus">Amir_4631</name>
</gene>
<proteinExistence type="predicted"/>
<dbReference type="Pfam" id="PF17765">
    <property type="entry name" value="MLTR_LBD"/>
    <property type="match status" value="1"/>
</dbReference>
<dbReference type="eggNOG" id="COG1396">
    <property type="taxonomic scope" value="Bacteria"/>
</dbReference>
<evidence type="ECO:0000313" key="2">
    <source>
        <dbReference type="EMBL" id="ACU38463.1"/>
    </source>
</evidence>
<dbReference type="HOGENOM" id="CLU_083309_0_0_11"/>
<dbReference type="PANTHER" id="PTHR35010:SF4">
    <property type="entry name" value="BLL5781 PROTEIN"/>
    <property type="match status" value="1"/>
</dbReference>